<protein>
    <submittedName>
        <fullName evidence="1">DUF1667 domain-containing protein</fullName>
    </submittedName>
</protein>
<dbReference type="Pfam" id="PF07892">
    <property type="entry name" value="DUF1667"/>
    <property type="match status" value="1"/>
</dbReference>
<sequence length="121" mass="13357">MERKEFTCIGCPMGCALLVELDSNNNITVTGNSCKIGENYGVKEFTNPTRVITTSVKVIGGDYNQVSVKSEKDIPKNKIFDCLRALKDLEVKAPINIGDVIYKDIEGTNVNIIATRNVREC</sequence>
<dbReference type="PANTHER" id="PTHR39450:SF1">
    <property type="entry name" value="DUF1667 DOMAIN-CONTAINING PROTEIN"/>
    <property type="match status" value="1"/>
</dbReference>
<dbReference type="EMBL" id="JACOOO010000041">
    <property type="protein sequence ID" value="MBC5630604.1"/>
    <property type="molecule type" value="Genomic_DNA"/>
</dbReference>
<dbReference type="Proteomes" id="UP000596929">
    <property type="component" value="Unassembled WGS sequence"/>
</dbReference>
<evidence type="ECO:0000313" key="2">
    <source>
        <dbReference type="Proteomes" id="UP000596929"/>
    </source>
</evidence>
<dbReference type="Gene3D" id="3.10.530.10">
    <property type="entry name" value="CPE0013-like"/>
    <property type="match status" value="1"/>
</dbReference>
<gene>
    <name evidence="1" type="ORF">H8S20_17235</name>
</gene>
<dbReference type="PANTHER" id="PTHR39450">
    <property type="entry name" value="MOLYBDOPTERIN OXIDOREDUCTASE, 4FE-4S CLUSTER-BINDING SUBUNIT"/>
    <property type="match status" value="1"/>
</dbReference>
<dbReference type="InterPro" id="IPR012460">
    <property type="entry name" value="DUF1667"/>
</dbReference>
<evidence type="ECO:0000313" key="1">
    <source>
        <dbReference type="EMBL" id="MBC5630604.1"/>
    </source>
</evidence>
<name>A0ABR7DGT6_9CLOT</name>
<accession>A0ABR7DGT6</accession>
<keyword evidence="2" id="KW-1185">Reference proteome</keyword>
<dbReference type="InterPro" id="IPR036593">
    <property type="entry name" value="CPE0013-like_sf"/>
</dbReference>
<reference evidence="1 2" key="1">
    <citation type="submission" date="2020-08" db="EMBL/GenBank/DDBJ databases">
        <title>Genome public.</title>
        <authorList>
            <person name="Liu C."/>
            <person name="Sun Q."/>
        </authorList>
    </citation>
    <scope>NUCLEOTIDE SEQUENCE [LARGE SCALE GENOMIC DNA]</scope>
    <source>
        <strain evidence="1 2">NSJ-6</strain>
    </source>
</reference>
<proteinExistence type="predicted"/>
<dbReference type="SUPFAM" id="SSF160148">
    <property type="entry name" value="CPE0013-like"/>
    <property type="match status" value="1"/>
</dbReference>
<comment type="caution">
    <text evidence="1">The sequence shown here is derived from an EMBL/GenBank/DDBJ whole genome shotgun (WGS) entry which is preliminary data.</text>
</comment>
<organism evidence="1 2">
    <name type="scientific">Clostridium hominis</name>
    <dbReference type="NCBI Taxonomy" id="2763036"/>
    <lineage>
        <taxon>Bacteria</taxon>
        <taxon>Bacillati</taxon>
        <taxon>Bacillota</taxon>
        <taxon>Clostridia</taxon>
        <taxon>Eubacteriales</taxon>
        <taxon>Clostridiaceae</taxon>
        <taxon>Clostridium</taxon>
    </lineage>
</organism>
<dbReference type="RefSeq" id="WP_032119324.1">
    <property type="nucleotide sequence ID" value="NZ_JACOOO010000041.1"/>
</dbReference>